<proteinExistence type="predicted"/>
<gene>
    <name evidence="1" type="ORF">CVT63_01215</name>
</gene>
<dbReference type="Gene3D" id="2.60.40.10">
    <property type="entry name" value="Immunoglobulins"/>
    <property type="match status" value="1"/>
</dbReference>
<dbReference type="AlphaFoldDB" id="A0A2N3G7R2"/>
<dbReference type="InterPro" id="IPR013783">
    <property type="entry name" value="Ig-like_fold"/>
</dbReference>
<sequence length="1084" mass="117538">MRKTSDGAIRYVRMSHYGDTYDRGVRIDLSGTAVDSRPAIGARADGNIYVAYTSKDPLDQGAPNNEQLCVRTSPDNGATWTAGYHVRTNEAHNHANPRFGRSDNGSLLLTYEDYASGHSEVYFREVAAGGWSGEIIASEGDATPGYCPSVCGFAANDYAIAYQQGDGNSSIIRVARYQSGAWTRATIVAAAAGHTNSYPDIVTWAGDRLCVVWNDFDGANSQAWERRFVLGSWVVAQKLYDANAMSHSGVRACTGSVIKACRASATGVSAVTSGADTSLMTGIAPFVSPRTLAWASDGTRSYLAVASDTGASGQVFLKRTDLVAPAGTIRVNGAASTVGGDNVYVKDNFTLSFPDVLDDWNVTGTYGSDLFTNGVTSIRLKYANDPTAAPGEWTDLPTDPDISAEIANAPWTCTAKVGSGLPEGLWFLKGTLTDTAGNTYDAVSGRVVVDTSVPVTSLAVSGTAGSNGWLRSDATCTLDPGDENPGYTEYRLENTTTGQKDSNWTRYKGAFHLVEGKWKVTYRSVDRVGNVEGSKISVVNVDTTAPVASIMRPDKGAIQTGYYKDESFRITGTGTDSNGLSWAGIYVDGKKEYETAREGTFNMAYVWKLAGVKEEANHVITVKVKDRAGNVGAISKNVYVGNVAKDWYFAEGNTLPEFDEWLCVLNPGDEPARYTISFMLENGEVRTAERSMLAHQRDTVRVKDYVSDVHAGVSVKIHSDSQAVVAERPIYFRYKQGIDGYDWKGGHNVVGVNTLQKDWYFAEGTTRFNDGDGNQFEQWLTILNPSDNQAANVKITYMLGTGQNIEKLYQVGPHSRSTVEVAKDIGINQDVSTHVSSDISVAVERPMYFNYHNGVAFEGSNVVGATGPSTEWSFAEGCTRDGYQEWITIQNPNNVPATCNLKYYDAKGKVTSKERVVKPLSRDTVNVLHDVGDNQDVSIVVTSDVPVICERPMYYIYGMDSGKYWNGGDSTVGNSGPSTQYFLAEGTTISNFDTYYTLTNPDNVKACNVVIEYIFGDGTNLIKEYSLAPHARTTINVRDAIQKQANVSGAIWSSFPIVIERPMYFDYNNNGTTGGHAVGGYGVD</sequence>
<reference evidence="1 2" key="1">
    <citation type="journal article" date="2017" name="ISME J.">
        <title>Potential for microbial H2 and metal transformations associated with novel bacteria and archaea in deep terrestrial subsurface sediments.</title>
        <authorList>
            <person name="Hernsdorf A.W."/>
            <person name="Amano Y."/>
            <person name="Miyakawa K."/>
            <person name="Ise K."/>
            <person name="Suzuki Y."/>
            <person name="Anantharaman K."/>
            <person name="Probst A."/>
            <person name="Burstein D."/>
            <person name="Thomas B.C."/>
            <person name="Banfield J.F."/>
        </authorList>
    </citation>
    <scope>NUCLEOTIDE SEQUENCE [LARGE SCALE GENOMIC DNA]</scope>
    <source>
        <strain evidence="1">HGW-Actinobacteria-3</strain>
    </source>
</reference>
<dbReference type="Gene3D" id="2.60.290.11">
    <property type="entry name" value="TM1070-like"/>
    <property type="match status" value="3"/>
</dbReference>
<name>A0A2N3G7R2_9ACTN</name>
<comment type="caution">
    <text evidence="1">The sequence shown here is derived from an EMBL/GenBank/DDBJ whole genome shotgun (WGS) entry which is preliminary data.</text>
</comment>
<dbReference type="SUPFAM" id="SSF89372">
    <property type="entry name" value="Fucose-specific lectin"/>
    <property type="match status" value="1"/>
</dbReference>
<dbReference type="EMBL" id="PHEX01000006">
    <property type="protein sequence ID" value="PKQ28756.1"/>
    <property type="molecule type" value="Genomic_DNA"/>
</dbReference>
<protein>
    <submittedName>
        <fullName evidence="1">Uncharacterized protein</fullName>
    </submittedName>
</protein>
<evidence type="ECO:0000313" key="2">
    <source>
        <dbReference type="Proteomes" id="UP000233654"/>
    </source>
</evidence>
<accession>A0A2N3G7R2</accession>
<organism evidence="1 2">
    <name type="scientific">Candidatus Anoxymicrobium japonicum</name>
    <dbReference type="NCBI Taxonomy" id="2013648"/>
    <lineage>
        <taxon>Bacteria</taxon>
        <taxon>Bacillati</taxon>
        <taxon>Actinomycetota</taxon>
        <taxon>Candidatus Geothermincolia</taxon>
        <taxon>Candidatus Geothermincolales</taxon>
        <taxon>Candidatus Anoxymicrobiaceae</taxon>
        <taxon>Candidatus Anoxymicrobium</taxon>
    </lineage>
</organism>
<evidence type="ECO:0000313" key="1">
    <source>
        <dbReference type="EMBL" id="PKQ28756.1"/>
    </source>
</evidence>
<dbReference type="InterPro" id="IPR036698">
    <property type="entry name" value="TM1070-like_sf"/>
</dbReference>
<dbReference type="Proteomes" id="UP000233654">
    <property type="component" value="Unassembled WGS sequence"/>
</dbReference>
<dbReference type="GO" id="GO:0005975">
    <property type="term" value="P:carbohydrate metabolic process"/>
    <property type="evidence" value="ECO:0007669"/>
    <property type="project" value="UniProtKB-ARBA"/>
</dbReference>